<protein>
    <submittedName>
        <fullName evidence="1">Uncharacterized protein</fullName>
    </submittedName>
</protein>
<dbReference type="EMBL" id="KZ825578">
    <property type="protein sequence ID" value="PYI27095.1"/>
    <property type="molecule type" value="Genomic_DNA"/>
</dbReference>
<evidence type="ECO:0000313" key="1">
    <source>
        <dbReference type="EMBL" id="PYI27095.1"/>
    </source>
</evidence>
<proteinExistence type="predicted"/>
<organism evidence="1 2">
    <name type="scientific">Aspergillus indologenus CBS 114.80</name>
    <dbReference type="NCBI Taxonomy" id="1450541"/>
    <lineage>
        <taxon>Eukaryota</taxon>
        <taxon>Fungi</taxon>
        <taxon>Dikarya</taxon>
        <taxon>Ascomycota</taxon>
        <taxon>Pezizomycotina</taxon>
        <taxon>Eurotiomycetes</taxon>
        <taxon>Eurotiomycetidae</taxon>
        <taxon>Eurotiales</taxon>
        <taxon>Aspergillaceae</taxon>
        <taxon>Aspergillus</taxon>
        <taxon>Aspergillus subgen. Circumdati</taxon>
    </lineage>
</organism>
<keyword evidence="2" id="KW-1185">Reference proteome</keyword>
<name>A0A2V5HRJ8_9EURO</name>
<evidence type="ECO:0000313" key="2">
    <source>
        <dbReference type="Proteomes" id="UP000248817"/>
    </source>
</evidence>
<dbReference type="Proteomes" id="UP000248817">
    <property type="component" value="Unassembled WGS sequence"/>
</dbReference>
<accession>A0A2V5HRJ8</accession>
<gene>
    <name evidence="1" type="ORF">BP00DRAFT_34762</name>
</gene>
<dbReference type="AlphaFoldDB" id="A0A2V5HRJ8"/>
<sequence length="186" mass="20985">MLSKHDSLLTYIPDILNCLSCFFSHDLVFPTRPANHPTLLSNRVPVYDSVRLSHLYLRTHIRPRIKASLILSNCLISRGGAGEGRLRGVWTFLIRDAFKSATFFSVFTFLLAVYLMSTENTSSMFCFSRVVFFFGMCNTYFRQPSTVCVGTSQVKCAVTHGYGALVLCLGDVKTCTNWHAKTMMKI</sequence>
<reference evidence="1 2" key="1">
    <citation type="submission" date="2018-02" db="EMBL/GenBank/DDBJ databases">
        <title>The genomes of Aspergillus section Nigri reveals drivers in fungal speciation.</title>
        <authorList>
            <consortium name="DOE Joint Genome Institute"/>
            <person name="Vesth T.C."/>
            <person name="Nybo J."/>
            <person name="Theobald S."/>
            <person name="Brandl J."/>
            <person name="Frisvad J.C."/>
            <person name="Nielsen K.F."/>
            <person name="Lyhne E.K."/>
            <person name="Kogle M.E."/>
            <person name="Kuo A."/>
            <person name="Riley R."/>
            <person name="Clum A."/>
            <person name="Nolan M."/>
            <person name="Lipzen A."/>
            <person name="Salamov A."/>
            <person name="Henrissat B."/>
            <person name="Wiebenga A."/>
            <person name="De vries R.P."/>
            <person name="Grigoriev I.V."/>
            <person name="Mortensen U.H."/>
            <person name="Andersen M.R."/>
            <person name="Baker S.E."/>
        </authorList>
    </citation>
    <scope>NUCLEOTIDE SEQUENCE [LARGE SCALE GENOMIC DNA]</scope>
    <source>
        <strain evidence="1 2">CBS 114.80</strain>
    </source>
</reference>